<dbReference type="EMBL" id="BDGG01000012">
    <property type="protein sequence ID" value="GAV05474.1"/>
    <property type="molecule type" value="Genomic_DNA"/>
</dbReference>
<dbReference type="AlphaFoldDB" id="A0A1D1W2A0"/>
<organism evidence="2 3">
    <name type="scientific">Ramazzottius varieornatus</name>
    <name type="common">Water bear</name>
    <name type="synonym">Tardigrade</name>
    <dbReference type="NCBI Taxonomy" id="947166"/>
    <lineage>
        <taxon>Eukaryota</taxon>
        <taxon>Metazoa</taxon>
        <taxon>Ecdysozoa</taxon>
        <taxon>Tardigrada</taxon>
        <taxon>Eutardigrada</taxon>
        <taxon>Parachela</taxon>
        <taxon>Hypsibioidea</taxon>
        <taxon>Ramazzottiidae</taxon>
        <taxon>Ramazzottius</taxon>
    </lineage>
</organism>
<name>A0A1D1W2A0_RAMVA</name>
<sequence>MLSYGEKYRVTTHIRAITQHQDLQQPTTSGSCPIRSYLHSSSKMASRIEMFADNTDTNAPEEDSRNEFLPLGLTESALPADKLRE</sequence>
<feature type="region of interest" description="Disordered" evidence="1">
    <location>
        <begin position="52"/>
        <end position="85"/>
    </location>
</feature>
<evidence type="ECO:0000256" key="1">
    <source>
        <dbReference type="SAM" id="MobiDB-lite"/>
    </source>
</evidence>
<evidence type="ECO:0000313" key="3">
    <source>
        <dbReference type="Proteomes" id="UP000186922"/>
    </source>
</evidence>
<proteinExistence type="predicted"/>
<gene>
    <name evidence="2" type="primary">RvY_15603-1</name>
    <name evidence="2" type="synonym">RvY_15603.1</name>
    <name evidence="2" type="ORF">RvY_15603</name>
</gene>
<reference evidence="2 3" key="1">
    <citation type="journal article" date="2016" name="Nat. Commun.">
        <title>Extremotolerant tardigrade genome and improved radiotolerance of human cultured cells by tardigrade-unique protein.</title>
        <authorList>
            <person name="Hashimoto T."/>
            <person name="Horikawa D.D."/>
            <person name="Saito Y."/>
            <person name="Kuwahara H."/>
            <person name="Kozuka-Hata H."/>
            <person name="Shin-I T."/>
            <person name="Minakuchi Y."/>
            <person name="Ohishi K."/>
            <person name="Motoyama A."/>
            <person name="Aizu T."/>
            <person name="Enomoto A."/>
            <person name="Kondo K."/>
            <person name="Tanaka S."/>
            <person name="Hara Y."/>
            <person name="Koshikawa S."/>
            <person name="Sagara H."/>
            <person name="Miura T."/>
            <person name="Yokobori S."/>
            <person name="Miyagawa K."/>
            <person name="Suzuki Y."/>
            <person name="Kubo T."/>
            <person name="Oyama M."/>
            <person name="Kohara Y."/>
            <person name="Fujiyama A."/>
            <person name="Arakawa K."/>
            <person name="Katayama T."/>
            <person name="Toyoda A."/>
            <person name="Kunieda T."/>
        </authorList>
    </citation>
    <scope>NUCLEOTIDE SEQUENCE [LARGE SCALE GENOMIC DNA]</scope>
    <source>
        <strain evidence="2 3">YOKOZUNA-1</strain>
    </source>
</reference>
<accession>A0A1D1W2A0</accession>
<keyword evidence="3" id="KW-1185">Reference proteome</keyword>
<dbReference type="Proteomes" id="UP000186922">
    <property type="component" value="Unassembled WGS sequence"/>
</dbReference>
<evidence type="ECO:0000313" key="2">
    <source>
        <dbReference type="EMBL" id="GAV05474.1"/>
    </source>
</evidence>
<comment type="caution">
    <text evidence="2">The sequence shown here is derived from an EMBL/GenBank/DDBJ whole genome shotgun (WGS) entry which is preliminary data.</text>
</comment>
<protein>
    <submittedName>
        <fullName evidence="2">Uncharacterized protein</fullName>
    </submittedName>
</protein>